<feature type="domain" description="EAL" evidence="2">
    <location>
        <begin position="433"/>
        <end position="687"/>
    </location>
</feature>
<dbReference type="CDD" id="cd01949">
    <property type="entry name" value="GGDEF"/>
    <property type="match status" value="1"/>
</dbReference>
<dbReference type="Pfam" id="PF08448">
    <property type="entry name" value="PAS_4"/>
    <property type="match status" value="1"/>
</dbReference>
<name>A0A2T0GVM4_ACTMO</name>
<dbReference type="SUPFAM" id="SSF55073">
    <property type="entry name" value="Nucleotide cyclase"/>
    <property type="match status" value="1"/>
</dbReference>
<dbReference type="InterPro" id="IPR035919">
    <property type="entry name" value="EAL_sf"/>
</dbReference>
<dbReference type="Gene3D" id="3.30.450.20">
    <property type="entry name" value="PAS domain"/>
    <property type="match status" value="2"/>
</dbReference>
<dbReference type="InterPro" id="IPR043128">
    <property type="entry name" value="Rev_trsase/Diguanyl_cyclase"/>
</dbReference>
<dbReference type="Gene3D" id="3.20.20.450">
    <property type="entry name" value="EAL domain"/>
    <property type="match status" value="1"/>
</dbReference>
<gene>
    <name evidence="4" type="ORF">CEP50_11480</name>
</gene>
<dbReference type="Gene3D" id="3.30.70.270">
    <property type="match status" value="1"/>
</dbReference>
<dbReference type="InterPro" id="IPR001633">
    <property type="entry name" value="EAL_dom"/>
</dbReference>
<evidence type="ECO:0000259" key="1">
    <source>
        <dbReference type="PROSITE" id="PS50112"/>
    </source>
</evidence>
<keyword evidence="5" id="KW-1185">Reference proteome</keyword>
<accession>A0A2T0GVM4</accession>
<dbReference type="NCBIfam" id="TIGR00229">
    <property type="entry name" value="sensory_box"/>
    <property type="match status" value="2"/>
</dbReference>
<evidence type="ECO:0000259" key="2">
    <source>
        <dbReference type="PROSITE" id="PS50883"/>
    </source>
</evidence>
<dbReference type="PANTHER" id="PTHR44757:SF2">
    <property type="entry name" value="BIOFILM ARCHITECTURE MAINTENANCE PROTEIN MBAA"/>
    <property type="match status" value="1"/>
</dbReference>
<dbReference type="PROSITE" id="PS50887">
    <property type="entry name" value="GGDEF"/>
    <property type="match status" value="1"/>
</dbReference>
<dbReference type="Proteomes" id="UP000239352">
    <property type="component" value="Unassembled WGS sequence"/>
</dbReference>
<dbReference type="InParanoid" id="A0A2T0GVM4"/>
<dbReference type="SUPFAM" id="SSF141868">
    <property type="entry name" value="EAL domain-like"/>
    <property type="match status" value="1"/>
</dbReference>
<dbReference type="SUPFAM" id="SSF55785">
    <property type="entry name" value="PYP-like sensor domain (PAS domain)"/>
    <property type="match status" value="2"/>
</dbReference>
<dbReference type="InterPro" id="IPR052155">
    <property type="entry name" value="Biofilm_reg_signaling"/>
</dbReference>
<dbReference type="EMBL" id="PVSR01000018">
    <property type="protein sequence ID" value="PRW63175.1"/>
    <property type="molecule type" value="Genomic_DNA"/>
</dbReference>
<sequence>MSDADNQGGIRIDTEELVGKLGASLREYAVYTLDPDGVVSSWNTGAEHITGASAAEVVGNNIALFYTEEQIASGKPRQLLDRAVREGSCVDEGWRVRKDGSRFWAHVVTTALWSSEGELRGFARVTRDETDLHFQLERSLQQFRDLFSLAPVGIGVFDSSGHLRDSNVALCELLGHGGEELRGVHAADMVHPNVSDRRRLREVFRAGTPPEREIVQEWPLVRADGRRLVCELHITRSAGPDGEPFWLVAFQDLTERQRVMEEWRYWATHDELTGLPNRAAITQLLGNADTERLAMLYCDITNFRRINESLGLQAGDDLLVEMAKRLRGDLPEGWLAARMAADEYLVVCPDVAEAGGVDEMATLVTDLFNRPVYLRGHPPIQVSVSVGVAVAEGETNPEDLLRSASAAVMDAKSGGRDRISVASTALIDSMDRQLQLESELRAAIEAEELTLHYQPVVDDTGVIVAAEALVRWHHPERGLLSPGSFLPVAARGDMLRSLDHCVLRSAMRDAASWPRRPDGGRVVVAFNLGEFSPADHDFVEVLESALEESGLGWSDIAVELVETSLINLPTKGAETMSELTAKGARFALDDFGTGYSSLARLKEFPIDIIKIDRSFVSEVTTGRSGLSVVKAIADLAEALGCTCTAEGVETREQFEVLRGVGVHTYQGWLFSRPMSCERLCETVRAGGVRLFGG</sequence>
<dbReference type="Pfam" id="PF00990">
    <property type="entry name" value="GGDEF"/>
    <property type="match status" value="1"/>
</dbReference>
<dbReference type="InterPro" id="IPR013656">
    <property type="entry name" value="PAS_4"/>
</dbReference>
<dbReference type="NCBIfam" id="TIGR00254">
    <property type="entry name" value="GGDEF"/>
    <property type="match status" value="1"/>
</dbReference>
<dbReference type="InterPro" id="IPR029787">
    <property type="entry name" value="Nucleotide_cyclase"/>
</dbReference>
<dbReference type="InterPro" id="IPR035965">
    <property type="entry name" value="PAS-like_dom_sf"/>
</dbReference>
<feature type="domain" description="PAS" evidence="1">
    <location>
        <begin position="139"/>
        <end position="193"/>
    </location>
</feature>
<dbReference type="Pfam" id="PF13426">
    <property type="entry name" value="PAS_9"/>
    <property type="match status" value="1"/>
</dbReference>
<feature type="domain" description="GGDEF" evidence="3">
    <location>
        <begin position="291"/>
        <end position="424"/>
    </location>
</feature>
<feature type="domain" description="PAS" evidence="1">
    <location>
        <begin position="30"/>
        <end position="87"/>
    </location>
</feature>
<dbReference type="RefSeq" id="WP_106113947.1">
    <property type="nucleotide sequence ID" value="NZ_PVSR01000018.1"/>
</dbReference>
<dbReference type="PROSITE" id="PS50112">
    <property type="entry name" value="PAS"/>
    <property type="match status" value="2"/>
</dbReference>
<evidence type="ECO:0000313" key="5">
    <source>
        <dbReference type="Proteomes" id="UP000239352"/>
    </source>
</evidence>
<dbReference type="SMART" id="SM00267">
    <property type="entry name" value="GGDEF"/>
    <property type="match status" value="1"/>
</dbReference>
<organism evidence="4 5">
    <name type="scientific">Actinopolyspora mortivallis</name>
    <dbReference type="NCBI Taxonomy" id="33906"/>
    <lineage>
        <taxon>Bacteria</taxon>
        <taxon>Bacillati</taxon>
        <taxon>Actinomycetota</taxon>
        <taxon>Actinomycetes</taxon>
        <taxon>Actinopolysporales</taxon>
        <taxon>Actinopolysporaceae</taxon>
        <taxon>Actinopolyspora</taxon>
    </lineage>
</organism>
<dbReference type="CDD" id="cd01948">
    <property type="entry name" value="EAL"/>
    <property type="match status" value="1"/>
</dbReference>
<evidence type="ECO:0000313" key="4">
    <source>
        <dbReference type="EMBL" id="PRW63175.1"/>
    </source>
</evidence>
<dbReference type="STRING" id="1050202.GCA_000384035_02701"/>
<comment type="caution">
    <text evidence="4">The sequence shown here is derived from an EMBL/GenBank/DDBJ whole genome shotgun (WGS) entry which is preliminary data.</text>
</comment>
<dbReference type="InterPro" id="IPR000014">
    <property type="entry name" value="PAS"/>
</dbReference>
<dbReference type="SMART" id="SM00052">
    <property type="entry name" value="EAL"/>
    <property type="match status" value="1"/>
</dbReference>
<proteinExistence type="predicted"/>
<dbReference type="CDD" id="cd00130">
    <property type="entry name" value="PAS"/>
    <property type="match status" value="2"/>
</dbReference>
<dbReference type="FunCoup" id="A0A2T0GVM4">
    <property type="interactions" value="3"/>
</dbReference>
<dbReference type="InterPro" id="IPR000160">
    <property type="entry name" value="GGDEF_dom"/>
</dbReference>
<dbReference type="SMART" id="SM00091">
    <property type="entry name" value="PAS"/>
    <property type="match status" value="2"/>
</dbReference>
<dbReference type="PROSITE" id="PS50883">
    <property type="entry name" value="EAL"/>
    <property type="match status" value="1"/>
</dbReference>
<protein>
    <submittedName>
        <fullName evidence="4">GGDEF domain-containing protein</fullName>
    </submittedName>
</protein>
<dbReference type="Pfam" id="PF00563">
    <property type="entry name" value="EAL"/>
    <property type="match status" value="1"/>
</dbReference>
<reference evidence="4 5" key="1">
    <citation type="submission" date="2018-03" db="EMBL/GenBank/DDBJ databases">
        <title>Actinopolyspora mortivallis from Sahara, screening for active biomolecules.</title>
        <authorList>
            <person name="Selama O."/>
            <person name="Wellington E.M.H."/>
            <person name="Hacene H."/>
        </authorList>
    </citation>
    <scope>NUCLEOTIDE SEQUENCE [LARGE SCALE GENOMIC DNA]</scope>
    <source>
        <strain evidence="4 5">M5A</strain>
    </source>
</reference>
<dbReference type="PANTHER" id="PTHR44757">
    <property type="entry name" value="DIGUANYLATE CYCLASE DGCP"/>
    <property type="match status" value="1"/>
</dbReference>
<dbReference type="AlphaFoldDB" id="A0A2T0GVM4"/>
<evidence type="ECO:0000259" key="3">
    <source>
        <dbReference type="PROSITE" id="PS50887"/>
    </source>
</evidence>